<evidence type="ECO:0000313" key="3">
    <source>
        <dbReference type="EMBL" id="MCY1145631.1"/>
    </source>
</evidence>
<dbReference type="Gene3D" id="3.40.630.30">
    <property type="match status" value="1"/>
</dbReference>
<name>A0ABT4BGG8_9ACTN</name>
<organism evidence="3 4">
    <name type="scientific">Paractinoplanes pyxinae</name>
    <dbReference type="NCBI Taxonomy" id="2997416"/>
    <lineage>
        <taxon>Bacteria</taxon>
        <taxon>Bacillati</taxon>
        <taxon>Actinomycetota</taxon>
        <taxon>Actinomycetes</taxon>
        <taxon>Micromonosporales</taxon>
        <taxon>Micromonosporaceae</taxon>
        <taxon>Paractinoplanes</taxon>
    </lineage>
</organism>
<feature type="region of interest" description="Disordered" evidence="1">
    <location>
        <begin position="158"/>
        <end position="193"/>
    </location>
</feature>
<dbReference type="InterPro" id="IPR000182">
    <property type="entry name" value="GNAT_dom"/>
</dbReference>
<gene>
    <name evidence="3" type="ORF">OWR29_47165</name>
</gene>
<dbReference type="PANTHER" id="PTHR43441">
    <property type="entry name" value="RIBOSOMAL-PROTEIN-SERINE ACETYLTRANSFERASE"/>
    <property type="match status" value="1"/>
</dbReference>
<dbReference type="CDD" id="cd04301">
    <property type="entry name" value="NAT_SF"/>
    <property type="match status" value="1"/>
</dbReference>
<dbReference type="PANTHER" id="PTHR43441:SF10">
    <property type="entry name" value="ACETYLTRANSFERASE"/>
    <property type="match status" value="1"/>
</dbReference>
<protein>
    <submittedName>
        <fullName evidence="3">GNAT family N-acetyltransferase</fullName>
    </submittedName>
</protein>
<proteinExistence type="predicted"/>
<comment type="caution">
    <text evidence="3">The sequence shown here is derived from an EMBL/GenBank/DDBJ whole genome shotgun (WGS) entry which is preliminary data.</text>
</comment>
<dbReference type="EMBL" id="JAPNTZ010000029">
    <property type="protein sequence ID" value="MCY1145631.1"/>
    <property type="molecule type" value="Genomic_DNA"/>
</dbReference>
<accession>A0ABT4BGG8</accession>
<dbReference type="Pfam" id="PF13302">
    <property type="entry name" value="Acetyltransf_3"/>
    <property type="match status" value="1"/>
</dbReference>
<dbReference type="PROSITE" id="PS51186">
    <property type="entry name" value="GNAT"/>
    <property type="match status" value="1"/>
</dbReference>
<dbReference type="Proteomes" id="UP001151002">
    <property type="component" value="Unassembled WGS sequence"/>
</dbReference>
<dbReference type="RefSeq" id="WP_267570247.1">
    <property type="nucleotide sequence ID" value="NZ_JAPNTZ010000029.1"/>
</dbReference>
<sequence length="193" mass="20875">MSLPPSILPGTLAAYPQPELTTPTGLTLRPWEAADAPAFLSAYDDPAIQQWHPRHPASEAQVLEWFALYRTNWTHERGASWAITRTGEVVGRIALGNFDLHAGIAGFAYWVLPVARGTGVAPSALSGVSTWAFASGFERLHLSHSTRNTPSCRAATKAGFPLEGTKRNEAPHADGRHDMHLHARIPSDSNPAV</sequence>
<reference evidence="3" key="1">
    <citation type="submission" date="2022-11" db="EMBL/GenBank/DDBJ databases">
        <authorList>
            <person name="Somphong A."/>
            <person name="Phongsopitanun W."/>
        </authorList>
    </citation>
    <scope>NUCLEOTIDE SEQUENCE</scope>
    <source>
        <strain evidence="3">Pm04-4</strain>
    </source>
</reference>
<dbReference type="InterPro" id="IPR051908">
    <property type="entry name" value="Ribosomal_N-acetyltransferase"/>
</dbReference>
<dbReference type="InterPro" id="IPR016181">
    <property type="entry name" value="Acyl_CoA_acyltransferase"/>
</dbReference>
<feature type="compositionally biased region" description="Basic and acidic residues" evidence="1">
    <location>
        <begin position="164"/>
        <end position="181"/>
    </location>
</feature>
<evidence type="ECO:0000313" key="4">
    <source>
        <dbReference type="Proteomes" id="UP001151002"/>
    </source>
</evidence>
<dbReference type="SUPFAM" id="SSF55729">
    <property type="entry name" value="Acyl-CoA N-acyltransferases (Nat)"/>
    <property type="match status" value="1"/>
</dbReference>
<evidence type="ECO:0000256" key="1">
    <source>
        <dbReference type="SAM" id="MobiDB-lite"/>
    </source>
</evidence>
<evidence type="ECO:0000259" key="2">
    <source>
        <dbReference type="PROSITE" id="PS51186"/>
    </source>
</evidence>
<feature type="domain" description="N-acetyltransferase" evidence="2">
    <location>
        <begin position="26"/>
        <end position="188"/>
    </location>
</feature>
<keyword evidence="4" id="KW-1185">Reference proteome</keyword>